<organism evidence="2 3">
    <name type="scientific">Papilio xuthus</name>
    <name type="common">Asian swallowtail butterfly</name>
    <dbReference type="NCBI Taxonomy" id="66420"/>
    <lineage>
        <taxon>Eukaryota</taxon>
        <taxon>Metazoa</taxon>
        <taxon>Ecdysozoa</taxon>
        <taxon>Arthropoda</taxon>
        <taxon>Hexapoda</taxon>
        <taxon>Insecta</taxon>
        <taxon>Pterygota</taxon>
        <taxon>Neoptera</taxon>
        <taxon>Endopterygota</taxon>
        <taxon>Lepidoptera</taxon>
        <taxon>Glossata</taxon>
        <taxon>Ditrysia</taxon>
        <taxon>Papilionoidea</taxon>
        <taxon>Papilionidae</taxon>
        <taxon>Papilioninae</taxon>
        <taxon>Papilio</taxon>
    </lineage>
</organism>
<feature type="compositionally biased region" description="Polar residues" evidence="1">
    <location>
        <begin position="1"/>
        <end position="12"/>
    </location>
</feature>
<dbReference type="Proteomes" id="UP000053268">
    <property type="component" value="Unassembled WGS sequence"/>
</dbReference>
<protein>
    <submittedName>
        <fullName evidence="2">Uncharacterized protein</fullName>
    </submittedName>
</protein>
<name>A0A194PDH1_PAPXU</name>
<feature type="compositionally biased region" description="Polar residues" evidence="1">
    <location>
        <begin position="83"/>
        <end position="94"/>
    </location>
</feature>
<evidence type="ECO:0000313" key="3">
    <source>
        <dbReference type="Proteomes" id="UP000053268"/>
    </source>
</evidence>
<reference evidence="2 3" key="1">
    <citation type="journal article" date="2015" name="Nat. Commun.">
        <title>Outbred genome sequencing and CRISPR/Cas9 gene editing in butterflies.</title>
        <authorList>
            <person name="Li X."/>
            <person name="Fan D."/>
            <person name="Zhang W."/>
            <person name="Liu G."/>
            <person name="Zhang L."/>
            <person name="Zhao L."/>
            <person name="Fang X."/>
            <person name="Chen L."/>
            <person name="Dong Y."/>
            <person name="Chen Y."/>
            <person name="Ding Y."/>
            <person name="Zhao R."/>
            <person name="Feng M."/>
            <person name="Zhu Y."/>
            <person name="Feng Y."/>
            <person name="Jiang X."/>
            <person name="Zhu D."/>
            <person name="Xiang H."/>
            <person name="Feng X."/>
            <person name="Li S."/>
            <person name="Wang J."/>
            <person name="Zhang G."/>
            <person name="Kronforst M.R."/>
            <person name="Wang W."/>
        </authorList>
    </citation>
    <scope>NUCLEOTIDE SEQUENCE [LARGE SCALE GENOMIC DNA]</scope>
    <source>
        <strain evidence="2">Ya'a_city_454_Px</strain>
        <tissue evidence="2">Whole body</tissue>
    </source>
</reference>
<keyword evidence="3" id="KW-1185">Reference proteome</keyword>
<dbReference type="AlphaFoldDB" id="A0A194PDH1"/>
<evidence type="ECO:0000313" key="2">
    <source>
        <dbReference type="EMBL" id="KPI91391.1"/>
    </source>
</evidence>
<evidence type="ECO:0000256" key="1">
    <source>
        <dbReference type="SAM" id="MobiDB-lite"/>
    </source>
</evidence>
<sequence>MAAPSRENQMTLHTEHYEQHASGLKLSPVQWRWCRERVDAAVLRALCERSGAPPSPAPGTAAPPPRLPNAISQSPVTRRVDRTSVTPPRANNQPCGEVKLSNVIPFRKL</sequence>
<dbReference type="EMBL" id="KQ459606">
    <property type="protein sequence ID" value="KPI91391.1"/>
    <property type="molecule type" value="Genomic_DNA"/>
</dbReference>
<accession>A0A194PDH1</accession>
<proteinExistence type="predicted"/>
<feature type="region of interest" description="Disordered" evidence="1">
    <location>
        <begin position="1"/>
        <end position="22"/>
    </location>
</feature>
<feature type="compositionally biased region" description="Pro residues" evidence="1">
    <location>
        <begin position="53"/>
        <end position="67"/>
    </location>
</feature>
<feature type="region of interest" description="Disordered" evidence="1">
    <location>
        <begin position="49"/>
        <end position="96"/>
    </location>
</feature>
<gene>
    <name evidence="2" type="ORF">RR46_14895</name>
</gene>